<dbReference type="AlphaFoldDB" id="A0AAE1CED4"/>
<protein>
    <submittedName>
        <fullName evidence="1">Uncharacterized protein</fullName>
    </submittedName>
</protein>
<gene>
    <name evidence="1" type="ORF">RRG08_061131</name>
</gene>
<organism evidence="1 2">
    <name type="scientific">Elysia crispata</name>
    <name type="common">lettuce slug</name>
    <dbReference type="NCBI Taxonomy" id="231223"/>
    <lineage>
        <taxon>Eukaryota</taxon>
        <taxon>Metazoa</taxon>
        <taxon>Spiralia</taxon>
        <taxon>Lophotrochozoa</taxon>
        <taxon>Mollusca</taxon>
        <taxon>Gastropoda</taxon>
        <taxon>Heterobranchia</taxon>
        <taxon>Euthyneura</taxon>
        <taxon>Panpulmonata</taxon>
        <taxon>Sacoglossa</taxon>
        <taxon>Placobranchoidea</taxon>
        <taxon>Plakobranchidae</taxon>
        <taxon>Elysia</taxon>
    </lineage>
</organism>
<accession>A0AAE1CED4</accession>
<dbReference type="EMBL" id="JAWDGP010008107">
    <property type="protein sequence ID" value="KAK3690690.1"/>
    <property type="molecule type" value="Genomic_DNA"/>
</dbReference>
<reference evidence="1" key="1">
    <citation type="journal article" date="2023" name="G3 (Bethesda)">
        <title>A reference genome for the long-term kleptoplast-retaining sea slug Elysia crispata morphotype clarki.</title>
        <authorList>
            <person name="Eastman K.E."/>
            <person name="Pendleton A.L."/>
            <person name="Shaikh M.A."/>
            <person name="Suttiyut T."/>
            <person name="Ogas R."/>
            <person name="Tomko P."/>
            <person name="Gavelis G."/>
            <person name="Widhalm J.R."/>
            <person name="Wisecaver J.H."/>
        </authorList>
    </citation>
    <scope>NUCLEOTIDE SEQUENCE</scope>
    <source>
        <strain evidence="1">ECLA1</strain>
    </source>
</reference>
<proteinExistence type="predicted"/>
<keyword evidence="2" id="KW-1185">Reference proteome</keyword>
<evidence type="ECO:0000313" key="1">
    <source>
        <dbReference type="EMBL" id="KAK3690690.1"/>
    </source>
</evidence>
<dbReference type="Proteomes" id="UP001283361">
    <property type="component" value="Unassembled WGS sequence"/>
</dbReference>
<comment type="caution">
    <text evidence="1">The sequence shown here is derived from an EMBL/GenBank/DDBJ whole genome shotgun (WGS) entry which is preliminary data.</text>
</comment>
<evidence type="ECO:0000313" key="2">
    <source>
        <dbReference type="Proteomes" id="UP001283361"/>
    </source>
</evidence>
<sequence>MKRANRLACNSVVGQDVTPEGCRWLIPSKSVRLSVLFSVILVKPNRSASATVQCRVLPSVDVTGRHNPRAQEALKAQKLLARQLYTQALADRAHLFLIGGRGESVLRGPLNRWLTYFVQRREE</sequence>
<name>A0AAE1CED4_9GAST</name>